<evidence type="ECO:0000256" key="1">
    <source>
        <dbReference type="ARBA" id="ARBA00006484"/>
    </source>
</evidence>
<comment type="similarity">
    <text evidence="1">Belongs to the short-chain dehydrogenases/reductases (SDR) family.</text>
</comment>
<dbReference type="PRINTS" id="PR00081">
    <property type="entry name" value="GDHRDH"/>
</dbReference>
<evidence type="ECO:0000256" key="2">
    <source>
        <dbReference type="ARBA" id="ARBA00023002"/>
    </source>
</evidence>
<dbReference type="Gene3D" id="3.40.50.720">
    <property type="entry name" value="NAD(P)-binding Rossmann-like Domain"/>
    <property type="match status" value="1"/>
</dbReference>
<reference evidence="3 4" key="1">
    <citation type="submission" date="2019-05" db="EMBL/GenBank/DDBJ databases">
        <title>Complete genome sequence of Pseudomonas Pseudomonas resinovorans.</title>
        <authorList>
            <person name="Chen H.-P."/>
        </authorList>
    </citation>
    <scope>NUCLEOTIDE SEQUENCE [LARGE SCALE GENOMIC DNA]</scope>
    <source>
        <strain evidence="3 4">TCU-CK1</strain>
    </source>
</reference>
<dbReference type="PANTHER" id="PTHR24321">
    <property type="entry name" value="DEHYDROGENASES, SHORT CHAIN"/>
    <property type="match status" value="1"/>
</dbReference>
<evidence type="ECO:0000313" key="4">
    <source>
        <dbReference type="Proteomes" id="UP000464593"/>
    </source>
</evidence>
<dbReference type="RefSeq" id="WP_159266371.1">
    <property type="nucleotide sequence ID" value="NZ_CP040324.1"/>
</dbReference>
<keyword evidence="2" id="KW-0560">Oxidoreductase</keyword>
<sequence>MNFNEETVLITGGASGMGASHVRAFHALGANVVIADIASGLGQELSEELGDRALYVHLDVADEGSWRSAVAATNVTFGATSVLINNAGIIGIEALDADDSGLFRKMLDINLTGSYLGIAAVIGDMRKRGGGAIVNIASTAAVRGYPLASAYCASKWGVLGLTKAAALELAHDNIRVNAVLPGPVQTPMTAPHDLSAVLSVQPIARAAQPEEISRMVTFLAHRDSGYITGAEFLVDGGSTLGSIPKNWRELHK</sequence>
<dbReference type="InterPro" id="IPR020904">
    <property type="entry name" value="Sc_DH/Rdtase_CS"/>
</dbReference>
<gene>
    <name evidence="3" type="ORF">TCK1_3404</name>
</gene>
<dbReference type="EMBL" id="CP040324">
    <property type="protein sequence ID" value="QHB28750.1"/>
    <property type="molecule type" value="Genomic_DNA"/>
</dbReference>
<dbReference type="GO" id="GO:0016491">
    <property type="term" value="F:oxidoreductase activity"/>
    <property type="evidence" value="ECO:0007669"/>
    <property type="project" value="UniProtKB-KW"/>
</dbReference>
<organism evidence="3 4">
    <name type="scientific">Pseudomonas monteilii</name>
    <dbReference type="NCBI Taxonomy" id="76759"/>
    <lineage>
        <taxon>Bacteria</taxon>
        <taxon>Pseudomonadati</taxon>
        <taxon>Pseudomonadota</taxon>
        <taxon>Gammaproteobacteria</taxon>
        <taxon>Pseudomonadales</taxon>
        <taxon>Pseudomonadaceae</taxon>
        <taxon>Pseudomonas</taxon>
    </lineage>
</organism>
<protein>
    <submittedName>
        <fullName evidence="3">Short-chain dehydrogenase/reductase family oxidoreductase</fullName>
    </submittedName>
</protein>
<dbReference type="FunFam" id="3.40.50.720:FF:000084">
    <property type="entry name" value="Short-chain dehydrogenase reductase"/>
    <property type="match status" value="1"/>
</dbReference>
<name>A0AAE6RCR0_9PSED</name>
<accession>A0AAE6RCR0</accession>
<dbReference type="Proteomes" id="UP000464593">
    <property type="component" value="Chromosome"/>
</dbReference>
<dbReference type="PROSITE" id="PS00061">
    <property type="entry name" value="ADH_SHORT"/>
    <property type="match status" value="1"/>
</dbReference>
<dbReference type="InterPro" id="IPR036291">
    <property type="entry name" value="NAD(P)-bd_dom_sf"/>
</dbReference>
<evidence type="ECO:0000313" key="3">
    <source>
        <dbReference type="EMBL" id="QHB28750.1"/>
    </source>
</evidence>
<dbReference type="InterPro" id="IPR002347">
    <property type="entry name" value="SDR_fam"/>
</dbReference>
<proteinExistence type="inferred from homology"/>
<dbReference type="PANTHER" id="PTHR24321:SF8">
    <property type="entry name" value="ESTRADIOL 17-BETA-DEHYDROGENASE 8-RELATED"/>
    <property type="match status" value="1"/>
</dbReference>
<dbReference type="SUPFAM" id="SSF51735">
    <property type="entry name" value="NAD(P)-binding Rossmann-fold domains"/>
    <property type="match status" value="1"/>
</dbReference>
<dbReference type="AlphaFoldDB" id="A0AAE6RCR0"/>
<dbReference type="Pfam" id="PF13561">
    <property type="entry name" value="adh_short_C2"/>
    <property type="match status" value="1"/>
</dbReference>
<dbReference type="PRINTS" id="PR00080">
    <property type="entry name" value="SDRFAMILY"/>
</dbReference>